<dbReference type="EMBL" id="BAABAL010000004">
    <property type="protein sequence ID" value="GAA3989549.1"/>
    <property type="molecule type" value="Genomic_DNA"/>
</dbReference>
<evidence type="ECO:0008006" key="5">
    <source>
        <dbReference type="Google" id="ProtNLM"/>
    </source>
</evidence>
<comment type="caution">
    <text evidence="3">The sequence shown here is derived from an EMBL/GenBank/DDBJ whole genome shotgun (WGS) entry which is preliminary data.</text>
</comment>
<keyword evidence="1" id="KW-0175">Coiled coil</keyword>
<evidence type="ECO:0000256" key="1">
    <source>
        <dbReference type="SAM" id="Coils"/>
    </source>
</evidence>
<dbReference type="RefSeq" id="WP_344870838.1">
    <property type="nucleotide sequence ID" value="NZ_BAABAL010000004.1"/>
</dbReference>
<keyword evidence="4" id="KW-1185">Reference proteome</keyword>
<feature type="coiled-coil region" evidence="1">
    <location>
        <begin position="310"/>
        <end position="339"/>
    </location>
</feature>
<organism evidence="3 4">
    <name type="scientific">Allokutzneria multivorans</name>
    <dbReference type="NCBI Taxonomy" id="1142134"/>
    <lineage>
        <taxon>Bacteria</taxon>
        <taxon>Bacillati</taxon>
        <taxon>Actinomycetota</taxon>
        <taxon>Actinomycetes</taxon>
        <taxon>Pseudonocardiales</taxon>
        <taxon>Pseudonocardiaceae</taxon>
        <taxon>Allokutzneria</taxon>
    </lineage>
</organism>
<name>A0ABP7QXK7_9PSEU</name>
<protein>
    <recommendedName>
        <fullName evidence="5">Chromosome segregation ATPase</fullName>
    </recommendedName>
</protein>
<evidence type="ECO:0000313" key="4">
    <source>
        <dbReference type="Proteomes" id="UP001501747"/>
    </source>
</evidence>
<accession>A0ABP7QXK7</accession>
<sequence length="1477" mass="162744">MYELSRVRLYSIGPDGARYENVTIDLSGGGEPVRHYQPMLGQADVLRPSPATILFLENGGGKSVLIKLIFSVMLPGKRHVVGTSNTKVLEKFVGAKEVAHVVLEWMHTETGRLLLTGKVSDWRGRSTASGENLVDLWYSLRPGQSVGLTTLPFSEDGQNLVATEFRARLDELAKADPSLELDWSEKQGRWLERLDQLGLDPETFRYQRDMNAGEGEAADLFTFASDEAFVNFLLRAVLVPADTRGLAELIAEQSEKLAGREEMELERDFVAEALSLLTDLADLWTAGEAKRVSARKASSEFERFVASLVQRVAQDDAASAELERAAAEAEEIARTAGERCAAEEERLVALKHRWAQLLVEEAVRAQEAAKKAVHAAEVDLLGWQAVDQLIEQQAAAKTLESLRKLLDEREDISRAAKSERDGWARKLARALQSAVDESTGLAAKADELARSKHELATGAENQWAKAIEAKATAEALAAQLHEQMTDVHKQVEDAVRAGLLAAGESAAKTVTPLEEQVSSTTSRLETEERRLVELDEELRSANAELDSAKDQHTATAARHKEALAAEQTAKDRAAELEREPRLVELLDTASVVLEMDAETLLDQLSVAQDDLEHKRTRLRIDDAVDETARIAWEYDENALLPPPPEVTEVVESLRANGIDCFAGWDYLAEQRDPVLRGELVRRLPHLTGGVLVNKATDLDQARTVLAERDRKPRNTIAVASTQSFKVAVDTRFDAALNDACFVVPPNEALFDADAALAERDRVIAEHEQRTSALVELDQCYHADRELVVRIKAWRAEHPKGMLAQLAEDTATAGEAARAAGQYVADTRMAVQVVAEAKNEVEQVLPRLRTAVAQLRERLVKVRVLAERESRLADWHSEREQALGRTAEEQGRAEALQASGQRLRQEAREHQRAADDHLALAARTREEIESLDGAAEMTSDDAIPAEPVPVLRETWRRAQAAYQRAEVGDDQLKELRVAEEKAASATKAFTCNSDEVREAAQRLLAGAESTDVASRAAAADRARRTHDAAELERRAADMRAGKREAELGLLRVPRLPLAESPSDVERAGALTAETQQTVADRRAEWESHVRAADALTRELANVQRATSEFTTIVRLVGKELEADGPASEPYEGDAESARERCSALKKQNEEAWRVVELAEGRQREGASVLVKCASNPRFDKLETSVRTHVLGVSLTELPALAADWASSLRPRLRSLTDDLEQIERHRTLIVERLRGLVDTAQGILRAAQRSSKLPEGLGDWTGEEFLRIAGTPVSAELTAHELGKVVDDAIDRFKDSKKVDGLAVVLAGVHTIVPRGFKVTMLKPDTVLRAERVRVSEVRDVFSGGQHLTAAIVLYCTLAALRSNNRGRTRHRHSGVLFLDNPIGRASASYLLDVQRGVAKALGVQLIYTTGLFDAEALAQFPLIIRLRNDADLRAGRKYLSVEQRLRPLLDALPASDGRGRITSARFLLKERSSANAD</sequence>
<gene>
    <name evidence="3" type="ORF">GCM10022247_05210</name>
</gene>
<feature type="compositionally biased region" description="Basic and acidic residues" evidence="2">
    <location>
        <begin position="546"/>
        <end position="575"/>
    </location>
</feature>
<feature type="region of interest" description="Disordered" evidence="2">
    <location>
        <begin position="509"/>
        <end position="530"/>
    </location>
</feature>
<evidence type="ECO:0000256" key="2">
    <source>
        <dbReference type="SAM" id="MobiDB-lite"/>
    </source>
</evidence>
<proteinExistence type="predicted"/>
<evidence type="ECO:0000313" key="3">
    <source>
        <dbReference type="EMBL" id="GAA3989549.1"/>
    </source>
</evidence>
<reference evidence="4" key="1">
    <citation type="journal article" date="2019" name="Int. J. Syst. Evol. Microbiol.">
        <title>The Global Catalogue of Microorganisms (GCM) 10K type strain sequencing project: providing services to taxonomists for standard genome sequencing and annotation.</title>
        <authorList>
            <consortium name="The Broad Institute Genomics Platform"/>
            <consortium name="The Broad Institute Genome Sequencing Center for Infectious Disease"/>
            <person name="Wu L."/>
            <person name="Ma J."/>
        </authorList>
    </citation>
    <scope>NUCLEOTIDE SEQUENCE [LARGE SCALE GENOMIC DNA]</scope>
    <source>
        <strain evidence="4">JCM 17342</strain>
    </source>
</reference>
<dbReference type="Proteomes" id="UP001501747">
    <property type="component" value="Unassembled WGS sequence"/>
</dbReference>
<feature type="region of interest" description="Disordered" evidence="2">
    <location>
        <begin position="543"/>
        <end position="575"/>
    </location>
</feature>